<comment type="similarity">
    <text evidence="10">Belongs to the complex I subunit 5 family.</text>
</comment>
<feature type="transmembrane region" description="Helical" evidence="10">
    <location>
        <begin position="365"/>
        <end position="387"/>
    </location>
</feature>
<sequence length="545" mass="62264">MKLTSKYYFISMFMLLLCFAKMMFLLMILIESKTIMLEIELFFFNSISISFIFYIDKMSLIFSFTVLFISSFVLMYSESYMGKECHRFLWKTLFFIFFMLVMIYSPSILGVILGWDGLGIVSYCLIIYYQSKDSFNSGFITAASNRLGDTMLILSIISCMMNSGLFMFWENFSWLSLFFFVGACMTKSAQFPFSAWLPAAMAAPTPISSLVHSSTLVTAGVYMMVRFFPSFEENLNILWMTMIISLMTIFIAGLSSLQEMDLKKVIALSTLGQLGFMMVTLSLGYPQISFFHLLIHAMFKALLFMCAGSIIHSSMGIQDLRKMGSLNINLTIKWCLLMSSFSLMGIPFSSGFYSKDMLLEMIMCSYGGAGMGIMMLIGALITIIYTLRSLIYLSMSNYWVLWEEPKNGISIPIFIMGTVSIIFGSCLNWLLMSNLNFECLSYLMKWMPFIMIMLGLMSYGILTSKTMLKMLTSMFFISSLTNMVSVILVKFFYWLKIMDQGWMEMILLIHKSLLMDNSSSLKKLILGGKNYFFVMGSVLIILILI</sequence>
<evidence type="ECO:0000256" key="4">
    <source>
        <dbReference type="ARBA" id="ARBA00021096"/>
    </source>
</evidence>
<protein>
    <recommendedName>
        <fullName evidence="4 10">NADH-ubiquinone oxidoreductase chain 5</fullName>
        <ecNumber evidence="3 10">7.1.1.2</ecNumber>
    </recommendedName>
</protein>
<keyword evidence="10 13" id="KW-0496">Mitochondrion</keyword>
<gene>
    <name evidence="13" type="primary">nad5</name>
</gene>
<feature type="domain" description="NADH-Ubiquinone oxidoreductase (complex I) chain 5 N-terminal" evidence="12">
    <location>
        <begin position="45"/>
        <end position="88"/>
    </location>
</feature>
<dbReference type="GO" id="GO:0008137">
    <property type="term" value="F:NADH dehydrogenase (ubiquinone) activity"/>
    <property type="evidence" value="ECO:0007669"/>
    <property type="project" value="UniProtKB-EC"/>
</dbReference>
<feature type="transmembrane region" description="Helical" evidence="10">
    <location>
        <begin position="443"/>
        <end position="462"/>
    </location>
</feature>
<feature type="transmembrane region" description="Helical" evidence="10">
    <location>
        <begin position="408"/>
        <end position="431"/>
    </location>
</feature>
<feature type="transmembrane region" description="Helical" evidence="10">
    <location>
        <begin position="235"/>
        <end position="254"/>
    </location>
</feature>
<keyword evidence="5 10" id="KW-0812">Transmembrane</keyword>
<evidence type="ECO:0000256" key="10">
    <source>
        <dbReference type="RuleBase" id="RU003404"/>
    </source>
</evidence>
<feature type="transmembrane region" description="Helical" evidence="10">
    <location>
        <begin position="332"/>
        <end position="353"/>
    </location>
</feature>
<dbReference type="PANTHER" id="PTHR42829:SF2">
    <property type="entry name" value="NADH-UBIQUINONE OXIDOREDUCTASE CHAIN 5"/>
    <property type="match status" value="1"/>
</dbReference>
<feature type="transmembrane region" description="Helical" evidence="10">
    <location>
        <begin position="266"/>
        <end position="285"/>
    </location>
</feature>
<keyword evidence="8 10" id="KW-0472">Membrane</keyword>
<evidence type="ECO:0000256" key="5">
    <source>
        <dbReference type="ARBA" id="ARBA00022692"/>
    </source>
</evidence>
<comment type="catalytic activity">
    <reaction evidence="9 10">
        <text>a ubiquinone + NADH + 5 H(+)(in) = a ubiquinol + NAD(+) + 4 H(+)(out)</text>
        <dbReference type="Rhea" id="RHEA:29091"/>
        <dbReference type="Rhea" id="RHEA-COMP:9565"/>
        <dbReference type="Rhea" id="RHEA-COMP:9566"/>
        <dbReference type="ChEBI" id="CHEBI:15378"/>
        <dbReference type="ChEBI" id="CHEBI:16389"/>
        <dbReference type="ChEBI" id="CHEBI:17976"/>
        <dbReference type="ChEBI" id="CHEBI:57540"/>
        <dbReference type="ChEBI" id="CHEBI:57945"/>
        <dbReference type="EC" id="7.1.1.2"/>
    </reaction>
</comment>
<feature type="transmembrane region" description="Helical" evidence="10">
    <location>
        <begin position="150"/>
        <end position="169"/>
    </location>
</feature>
<dbReference type="Pfam" id="PF00662">
    <property type="entry name" value="Proton_antipo_N"/>
    <property type="match status" value="1"/>
</dbReference>
<keyword evidence="7 10" id="KW-1133">Transmembrane helix</keyword>
<keyword evidence="6" id="KW-0249">Electron transport</keyword>
<feature type="transmembrane region" description="Helical" evidence="10">
    <location>
        <begin position="60"/>
        <end position="76"/>
    </location>
</feature>
<evidence type="ECO:0000256" key="9">
    <source>
        <dbReference type="ARBA" id="ARBA00049551"/>
    </source>
</evidence>
<feature type="domain" description="NADH:quinone oxidoreductase/Mrp antiporter transmembrane" evidence="11">
    <location>
        <begin position="106"/>
        <end position="380"/>
    </location>
</feature>
<geneLocation type="mitochondrion" evidence="13"/>
<dbReference type="InterPro" id="IPR003945">
    <property type="entry name" value="NU5C-like"/>
</dbReference>
<feature type="transmembrane region" description="Helical" evidence="10">
    <location>
        <begin position="474"/>
        <end position="495"/>
    </location>
</feature>
<proteinExistence type="inferred from homology"/>
<dbReference type="PANTHER" id="PTHR42829">
    <property type="entry name" value="NADH-UBIQUINONE OXIDOREDUCTASE CHAIN 5"/>
    <property type="match status" value="1"/>
</dbReference>
<evidence type="ECO:0000256" key="2">
    <source>
        <dbReference type="ARBA" id="ARBA00004141"/>
    </source>
</evidence>
<accession>A0A344A2J0</accession>
<dbReference type="GO" id="GO:0003954">
    <property type="term" value="F:NADH dehydrogenase activity"/>
    <property type="evidence" value="ECO:0007669"/>
    <property type="project" value="TreeGrafter"/>
</dbReference>
<evidence type="ECO:0000256" key="7">
    <source>
        <dbReference type="ARBA" id="ARBA00022989"/>
    </source>
</evidence>
<feature type="transmembrane region" description="Helical" evidence="10">
    <location>
        <begin position="291"/>
        <end position="311"/>
    </location>
</feature>
<keyword evidence="10" id="KW-0830">Ubiquinone</keyword>
<dbReference type="GO" id="GO:0015990">
    <property type="term" value="P:electron transport coupled proton transport"/>
    <property type="evidence" value="ECO:0007669"/>
    <property type="project" value="TreeGrafter"/>
</dbReference>
<dbReference type="AlphaFoldDB" id="A0A344A2J0"/>
<keyword evidence="10" id="KW-0520">NAD</keyword>
<dbReference type="GO" id="GO:0042773">
    <property type="term" value="P:ATP synthesis coupled electron transport"/>
    <property type="evidence" value="ECO:0007669"/>
    <property type="project" value="InterPro"/>
</dbReference>
<feature type="transmembrane region" description="Helical" evidence="10">
    <location>
        <begin position="88"/>
        <end position="105"/>
    </location>
</feature>
<organism evidence="13">
    <name type="scientific">Livia junci</name>
    <dbReference type="NCBI Taxonomy" id="1449964"/>
    <lineage>
        <taxon>Eukaryota</taxon>
        <taxon>Metazoa</taxon>
        <taxon>Ecdysozoa</taxon>
        <taxon>Arthropoda</taxon>
        <taxon>Hexapoda</taxon>
        <taxon>Insecta</taxon>
        <taxon>Pterygota</taxon>
        <taxon>Neoptera</taxon>
        <taxon>Paraneoptera</taxon>
        <taxon>Hemiptera</taxon>
        <taxon>Sternorrhyncha</taxon>
        <taxon>Psylloidea</taxon>
        <taxon>Liviidae</taxon>
        <taxon>Livia</taxon>
    </lineage>
</organism>
<evidence type="ECO:0000259" key="11">
    <source>
        <dbReference type="Pfam" id="PF00361"/>
    </source>
</evidence>
<feature type="transmembrane region" description="Helical" evidence="10">
    <location>
        <begin position="6"/>
        <end position="28"/>
    </location>
</feature>
<name>A0A344A2J0_9HEMI</name>
<feature type="transmembrane region" description="Helical" evidence="10">
    <location>
        <begin position="209"/>
        <end position="229"/>
    </location>
</feature>
<evidence type="ECO:0000259" key="12">
    <source>
        <dbReference type="Pfam" id="PF00662"/>
    </source>
</evidence>
<comment type="subcellular location">
    <subcellularLocation>
        <location evidence="2">Membrane</location>
        <topology evidence="2">Multi-pass membrane protein</topology>
    </subcellularLocation>
</comment>
<dbReference type="InterPro" id="IPR001750">
    <property type="entry name" value="ND/Mrp_TM"/>
</dbReference>
<dbReference type="GO" id="GO:0016020">
    <property type="term" value="C:membrane"/>
    <property type="evidence" value="ECO:0007669"/>
    <property type="project" value="UniProtKB-SubCell"/>
</dbReference>
<comment type="function">
    <text evidence="1">Core subunit of the mitochondrial membrane respiratory chain NADH dehydrogenase (Complex I) that is believed to belong to the minimal assembly required for catalysis. Complex I functions in the transfer of electrons from NADH to the respiratory chain. The immediate electron acceptor for the enzyme is believed to be ubiquinone.</text>
</comment>
<evidence type="ECO:0000256" key="1">
    <source>
        <dbReference type="ARBA" id="ARBA00003257"/>
    </source>
</evidence>
<evidence type="ECO:0000256" key="3">
    <source>
        <dbReference type="ARBA" id="ARBA00012944"/>
    </source>
</evidence>
<dbReference type="Pfam" id="PF00361">
    <property type="entry name" value="Proton_antipo_M"/>
    <property type="match status" value="1"/>
</dbReference>
<dbReference type="PRINTS" id="PR01434">
    <property type="entry name" value="NADHDHGNASE5"/>
</dbReference>
<dbReference type="InterPro" id="IPR001516">
    <property type="entry name" value="Proton_antipo_N"/>
</dbReference>
<evidence type="ECO:0000256" key="8">
    <source>
        <dbReference type="ARBA" id="ARBA00023136"/>
    </source>
</evidence>
<comment type="function">
    <text evidence="10">Core subunit of the mitochondrial membrane respiratory chain NADH dehydrogenase (Complex I) which catalyzes electron transfer from NADH through the respiratory chain, using ubiquinone as an electron acceptor. Essential for the catalytic activity and assembly of complex I.</text>
</comment>
<feature type="transmembrane region" description="Helical" evidence="10">
    <location>
        <begin position="524"/>
        <end position="544"/>
    </location>
</feature>
<keyword evidence="10" id="KW-0813">Transport</keyword>
<evidence type="ECO:0000313" key="13">
    <source>
        <dbReference type="EMBL" id="AWU48981.1"/>
    </source>
</evidence>
<dbReference type="EC" id="7.1.1.2" evidence="3 10"/>
<evidence type="ECO:0000256" key="6">
    <source>
        <dbReference type="ARBA" id="ARBA00022982"/>
    </source>
</evidence>
<reference evidence="13" key="1">
    <citation type="submission" date="2018-02" db="EMBL/GenBank/DDBJ databases">
        <title>Resolving the psyllid tree of life: Phylogenomic analysis of the superfamily Psylloidea (Hemiptera).</title>
        <authorList>
            <person name="Percy D.M."/>
            <person name="Sveinsson S."/>
            <person name="Lemmon A.R."/>
            <person name="Lemmon E.M."/>
            <person name="Ouvrard D."/>
            <person name="Burckhardt D."/>
        </authorList>
    </citation>
    <scope>NUCLEOTIDE SEQUENCE</scope>
    <source>
        <strain evidence="13">DP1.idba.136_circ</strain>
    </source>
</reference>
<dbReference type="EMBL" id="MG989230">
    <property type="protein sequence ID" value="AWU48981.1"/>
    <property type="molecule type" value="Genomic_DNA"/>
</dbReference>
<feature type="transmembrane region" description="Helical" evidence="10">
    <location>
        <begin position="175"/>
        <end position="197"/>
    </location>
</feature>